<feature type="non-terminal residue" evidence="2">
    <location>
        <position position="1"/>
    </location>
</feature>
<evidence type="ECO:0000313" key="2">
    <source>
        <dbReference type="EMBL" id="HHF57912.1"/>
    </source>
</evidence>
<proteinExistence type="predicted"/>
<dbReference type="EMBL" id="DRTV01000053">
    <property type="protein sequence ID" value="HHF57912.1"/>
    <property type="molecule type" value="Genomic_DNA"/>
</dbReference>
<dbReference type="Proteomes" id="UP000886014">
    <property type="component" value="Unassembled WGS sequence"/>
</dbReference>
<organism evidence="2">
    <name type="scientific">candidate division WOR-3 bacterium</name>
    <dbReference type="NCBI Taxonomy" id="2052148"/>
    <lineage>
        <taxon>Bacteria</taxon>
        <taxon>Bacteria division WOR-3</taxon>
    </lineage>
</organism>
<dbReference type="AlphaFoldDB" id="A0A7C5HW29"/>
<dbReference type="InterPro" id="IPR027395">
    <property type="entry name" value="WH_DNA-bd_dom"/>
</dbReference>
<dbReference type="Gene3D" id="1.10.10.10">
    <property type="entry name" value="Winged helix-like DNA-binding domain superfamily/Winged helix DNA-binding domain"/>
    <property type="match status" value="1"/>
</dbReference>
<evidence type="ECO:0000259" key="1">
    <source>
        <dbReference type="Pfam" id="PF13601"/>
    </source>
</evidence>
<name>A0A7C5HW29_UNCW3</name>
<sequence length="41" mass="5029">TFEGRKPKTYYYLTKKGREKYLEYIKTIEEILKIARSERGK</sequence>
<dbReference type="Pfam" id="PF13601">
    <property type="entry name" value="HTH_34"/>
    <property type="match status" value="1"/>
</dbReference>
<protein>
    <recommendedName>
        <fullName evidence="1">Winged helix DNA-binding domain-containing protein</fullName>
    </recommendedName>
</protein>
<accession>A0A7C5HW29</accession>
<feature type="domain" description="Winged helix DNA-binding" evidence="1">
    <location>
        <begin position="2"/>
        <end position="32"/>
    </location>
</feature>
<dbReference type="InterPro" id="IPR036388">
    <property type="entry name" value="WH-like_DNA-bd_sf"/>
</dbReference>
<reference evidence="2" key="1">
    <citation type="journal article" date="2020" name="mSystems">
        <title>Genome- and Community-Level Interaction Insights into Carbon Utilization and Element Cycling Functions of Hydrothermarchaeota in Hydrothermal Sediment.</title>
        <authorList>
            <person name="Zhou Z."/>
            <person name="Liu Y."/>
            <person name="Xu W."/>
            <person name="Pan J."/>
            <person name="Luo Z.H."/>
            <person name="Li M."/>
        </authorList>
    </citation>
    <scope>NUCLEOTIDE SEQUENCE [LARGE SCALE GENOMIC DNA]</scope>
    <source>
        <strain evidence="2">HyVt-94</strain>
    </source>
</reference>
<gene>
    <name evidence="2" type="ORF">ENL41_00635</name>
</gene>
<comment type="caution">
    <text evidence="2">The sequence shown here is derived from an EMBL/GenBank/DDBJ whole genome shotgun (WGS) entry which is preliminary data.</text>
</comment>